<dbReference type="Proteomes" id="UP000188268">
    <property type="component" value="Unassembled WGS sequence"/>
</dbReference>
<name>A0A1R3KYW9_COCAP</name>
<feature type="compositionally biased region" description="Basic and acidic residues" evidence="1">
    <location>
        <begin position="46"/>
        <end position="57"/>
    </location>
</feature>
<protein>
    <submittedName>
        <fullName evidence="2">Uncharacterized protein</fullName>
    </submittedName>
</protein>
<evidence type="ECO:0000256" key="1">
    <source>
        <dbReference type="SAM" id="MobiDB-lite"/>
    </source>
</evidence>
<dbReference type="EMBL" id="AWWV01000159">
    <property type="protein sequence ID" value="OMP12304.1"/>
    <property type="molecule type" value="Genomic_DNA"/>
</dbReference>
<gene>
    <name evidence="2" type="ORF">CCACVL1_00048</name>
</gene>
<feature type="region of interest" description="Disordered" evidence="1">
    <location>
        <begin position="1"/>
        <end position="57"/>
    </location>
</feature>
<reference evidence="2 3" key="1">
    <citation type="submission" date="2013-09" db="EMBL/GenBank/DDBJ databases">
        <title>Corchorus capsularis genome sequencing.</title>
        <authorList>
            <person name="Alam M."/>
            <person name="Haque M.S."/>
            <person name="Islam M.S."/>
            <person name="Emdad E.M."/>
            <person name="Islam M.M."/>
            <person name="Ahmed B."/>
            <person name="Halim A."/>
            <person name="Hossen Q.M.M."/>
            <person name="Hossain M.Z."/>
            <person name="Ahmed R."/>
            <person name="Khan M.M."/>
            <person name="Islam R."/>
            <person name="Rashid M.M."/>
            <person name="Khan S.A."/>
            <person name="Rahman M.S."/>
            <person name="Alam M."/>
        </authorList>
    </citation>
    <scope>NUCLEOTIDE SEQUENCE [LARGE SCALE GENOMIC DNA]</scope>
    <source>
        <strain evidence="3">cv. CVL-1</strain>
        <tissue evidence="2">Whole seedling</tissue>
    </source>
</reference>
<feature type="non-terminal residue" evidence="2">
    <location>
        <position position="1"/>
    </location>
</feature>
<proteinExistence type="predicted"/>
<evidence type="ECO:0000313" key="3">
    <source>
        <dbReference type="Proteomes" id="UP000188268"/>
    </source>
</evidence>
<comment type="caution">
    <text evidence="2">The sequence shown here is derived from an EMBL/GenBank/DDBJ whole genome shotgun (WGS) entry which is preliminary data.</text>
</comment>
<sequence>ASRRRTSQSLSRQSFKSKDGIPRSQRRVSTHVNIDKSPKEVTGAHQKSDLARPGDQK</sequence>
<evidence type="ECO:0000313" key="2">
    <source>
        <dbReference type="EMBL" id="OMP12304.1"/>
    </source>
</evidence>
<dbReference type="AlphaFoldDB" id="A0A1R3KYW9"/>
<accession>A0A1R3KYW9</accession>
<organism evidence="2 3">
    <name type="scientific">Corchorus capsularis</name>
    <name type="common">Jute</name>
    <dbReference type="NCBI Taxonomy" id="210143"/>
    <lineage>
        <taxon>Eukaryota</taxon>
        <taxon>Viridiplantae</taxon>
        <taxon>Streptophyta</taxon>
        <taxon>Embryophyta</taxon>
        <taxon>Tracheophyta</taxon>
        <taxon>Spermatophyta</taxon>
        <taxon>Magnoliopsida</taxon>
        <taxon>eudicotyledons</taxon>
        <taxon>Gunneridae</taxon>
        <taxon>Pentapetalae</taxon>
        <taxon>rosids</taxon>
        <taxon>malvids</taxon>
        <taxon>Malvales</taxon>
        <taxon>Malvaceae</taxon>
        <taxon>Grewioideae</taxon>
        <taxon>Apeibeae</taxon>
        <taxon>Corchorus</taxon>
    </lineage>
</organism>
<dbReference type="Gramene" id="OMP12304">
    <property type="protein sequence ID" value="OMP12304"/>
    <property type="gene ID" value="CCACVL1_00048"/>
</dbReference>
<feature type="non-terminal residue" evidence="2">
    <location>
        <position position="57"/>
    </location>
</feature>
<keyword evidence="3" id="KW-1185">Reference proteome</keyword>